<feature type="domain" description="Glycosyl transferase family 1" evidence="1">
    <location>
        <begin position="173"/>
        <end position="328"/>
    </location>
</feature>
<organism evidence="3 4">
    <name type="scientific">Cyclonatronum proteinivorum</name>
    <dbReference type="NCBI Taxonomy" id="1457365"/>
    <lineage>
        <taxon>Bacteria</taxon>
        <taxon>Pseudomonadati</taxon>
        <taxon>Balneolota</taxon>
        <taxon>Balneolia</taxon>
        <taxon>Balneolales</taxon>
        <taxon>Cyclonatronaceae</taxon>
        <taxon>Cyclonatronum</taxon>
    </lineage>
</organism>
<dbReference type="PANTHER" id="PTHR45947:SF3">
    <property type="entry name" value="SULFOQUINOVOSYL TRANSFERASE SQD2"/>
    <property type="match status" value="1"/>
</dbReference>
<dbReference type="AlphaFoldDB" id="A0A345UMD3"/>
<dbReference type="InterPro" id="IPR050194">
    <property type="entry name" value="Glycosyltransferase_grp1"/>
</dbReference>
<dbReference type="InterPro" id="IPR001296">
    <property type="entry name" value="Glyco_trans_1"/>
</dbReference>
<dbReference type="Proteomes" id="UP000254808">
    <property type="component" value="Chromosome"/>
</dbReference>
<name>A0A345UMD3_9BACT</name>
<dbReference type="EMBL" id="CP027806">
    <property type="protein sequence ID" value="AXJ01635.1"/>
    <property type="molecule type" value="Genomic_DNA"/>
</dbReference>
<dbReference type="InterPro" id="IPR028098">
    <property type="entry name" value="Glyco_trans_4-like_N"/>
</dbReference>
<evidence type="ECO:0000259" key="1">
    <source>
        <dbReference type="Pfam" id="PF00534"/>
    </source>
</evidence>
<accession>A0A345UMD3</accession>
<dbReference type="Gene3D" id="3.40.50.2000">
    <property type="entry name" value="Glycogen Phosphorylase B"/>
    <property type="match status" value="2"/>
</dbReference>
<dbReference type="KEGG" id="cprv:CYPRO_2393"/>
<protein>
    <submittedName>
        <fullName evidence="3">Phosphatidylinositol alpha-1,6-mannosyltransferase</fullName>
    </submittedName>
</protein>
<dbReference type="CDD" id="cd03801">
    <property type="entry name" value="GT4_PimA-like"/>
    <property type="match status" value="1"/>
</dbReference>
<dbReference type="GO" id="GO:0016758">
    <property type="term" value="F:hexosyltransferase activity"/>
    <property type="evidence" value="ECO:0007669"/>
    <property type="project" value="TreeGrafter"/>
</dbReference>
<evidence type="ECO:0000259" key="2">
    <source>
        <dbReference type="Pfam" id="PF13439"/>
    </source>
</evidence>
<dbReference type="PANTHER" id="PTHR45947">
    <property type="entry name" value="SULFOQUINOVOSYL TRANSFERASE SQD2"/>
    <property type="match status" value="1"/>
</dbReference>
<keyword evidence="3" id="KW-0808">Transferase</keyword>
<dbReference type="Pfam" id="PF13439">
    <property type="entry name" value="Glyco_transf_4"/>
    <property type="match status" value="1"/>
</dbReference>
<dbReference type="Pfam" id="PF00534">
    <property type="entry name" value="Glycos_transf_1"/>
    <property type="match status" value="1"/>
</dbReference>
<reference evidence="3 4" key="1">
    <citation type="submission" date="2018-03" db="EMBL/GenBank/DDBJ databases">
        <title>Phenotypic and genomic properties of Cyclonatronum proteinivorum gen. nov., sp. nov., a haloalkaliphilic bacteroidete from soda lakes possessing Na+-translocating rhodopsin.</title>
        <authorList>
            <person name="Toshchakov S.V."/>
            <person name="Korzhenkov A."/>
            <person name="Samarov N.I."/>
            <person name="Kublanov I.V."/>
            <person name="Muntyan M.S."/>
            <person name="Sorokin D.Y."/>
        </authorList>
    </citation>
    <scope>NUCLEOTIDE SEQUENCE [LARGE SCALE GENOMIC DNA]</scope>
    <source>
        <strain evidence="3 4">Omega</strain>
    </source>
</reference>
<keyword evidence="4" id="KW-1185">Reference proteome</keyword>
<evidence type="ECO:0000313" key="3">
    <source>
        <dbReference type="EMBL" id="AXJ01635.1"/>
    </source>
</evidence>
<proteinExistence type="predicted"/>
<gene>
    <name evidence="3" type="ORF">CYPRO_2393</name>
</gene>
<feature type="domain" description="Glycosyltransferase subfamily 4-like N-terminal" evidence="2">
    <location>
        <begin position="33"/>
        <end position="148"/>
    </location>
</feature>
<keyword evidence="3" id="KW-0328">Glycosyltransferase</keyword>
<dbReference type="SUPFAM" id="SSF53756">
    <property type="entry name" value="UDP-Glycosyltransferase/glycogen phosphorylase"/>
    <property type="match status" value="1"/>
</dbReference>
<evidence type="ECO:0000313" key="4">
    <source>
        <dbReference type="Proteomes" id="UP000254808"/>
    </source>
</evidence>
<sequence>MLKNIGGMQRVSLQLTSELSLNPEIELEEITMETGWRFIGVKTFFFLLSLYIGLPRKVKKMQPDLILFSSMVTGTLGHFLRRRISIPMISISHGHDVTLSVGIYQWLLKKVFIGLDGVISVSQATRDECLSRGLAPEKSQVLPNGFDIRDLPEAVDKPLARKQLEQALGLKLGSRKVLLTVGRLIRRKGHAWFIREILPQVKSDVLYIIIGDGAEAAGIRQAIQETGQQHKVFFNGRQEDDVLKIAYSAADLFIMPNIRVPGDMEGFGVVLLEANIRCTPAVASDIEGIRDVIEQGVNGYRIAENDAKDFAATIDRVLENELDALSRKSRNHVKSRFSWEAVSKAYILYLTKFVYKK</sequence>